<evidence type="ECO:0000256" key="1">
    <source>
        <dbReference type="SAM" id="SignalP"/>
    </source>
</evidence>
<keyword evidence="1" id="KW-0732">Signal</keyword>
<dbReference type="EMBL" id="GBXM01089199">
    <property type="protein sequence ID" value="JAH19378.1"/>
    <property type="molecule type" value="Transcribed_RNA"/>
</dbReference>
<evidence type="ECO:0000313" key="2">
    <source>
        <dbReference type="EMBL" id="JAH19378.1"/>
    </source>
</evidence>
<reference evidence="2" key="2">
    <citation type="journal article" date="2015" name="Fish Shellfish Immunol.">
        <title>Early steps in the European eel (Anguilla anguilla)-Vibrio vulnificus interaction in the gills: Role of the RtxA13 toxin.</title>
        <authorList>
            <person name="Callol A."/>
            <person name="Pajuelo D."/>
            <person name="Ebbesson L."/>
            <person name="Teles M."/>
            <person name="MacKenzie S."/>
            <person name="Amaro C."/>
        </authorList>
    </citation>
    <scope>NUCLEOTIDE SEQUENCE</scope>
</reference>
<sequence length="69" mass="8299">MSFRWLVLVIFCPHAFTCILEPPHYMVSPFVPSFYFAVYCKSSWGLRPYKMLHTWEFMHDFLNLSGIYV</sequence>
<reference evidence="2" key="1">
    <citation type="submission" date="2014-11" db="EMBL/GenBank/DDBJ databases">
        <authorList>
            <person name="Amaro Gonzalez C."/>
        </authorList>
    </citation>
    <scope>NUCLEOTIDE SEQUENCE</scope>
</reference>
<name>A0A0E9QTG1_ANGAN</name>
<protein>
    <recommendedName>
        <fullName evidence="3">Dolichyl-P-Glc:Glc(2)Man(9)GlcNAc(2)-PP-dolichol alpha-1,2-glucosyltransferase</fullName>
    </recommendedName>
</protein>
<dbReference type="AlphaFoldDB" id="A0A0E9QTG1"/>
<feature type="signal peptide" evidence="1">
    <location>
        <begin position="1"/>
        <end position="17"/>
    </location>
</feature>
<accession>A0A0E9QTG1</accession>
<proteinExistence type="predicted"/>
<organism evidence="2">
    <name type="scientific">Anguilla anguilla</name>
    <name type="common">European freshwater eel</name>
    <name type="synonym">Muraena anguilla</name>
    <dbReference type="NCBI Taxonomy" id="7936"/>
    <lineage>
        <taxon>Eukaryota</taxon>
        <taxon>Metazoa</taxon>
        <taxon>Chordata</taxon>
        <taxon>Craniata</taxon>
        <taxon>Vertebrata</taxon>
        <taxon>Euteleostomi</taxon>
        <taxon>Actinopterygii</taxon>
        <taxon>Neopterygii</taxon>
        <taxon>Teleostei</taxon>
        <taxon>Anguilliformes</taxon>
        <taxon>Anguillidae</taxon>
        <taxon>Anguilla</taxon>
    </lineage>
</organism>
<feature type="chain" id="PRO_5002432012" description="Dolichyl-P-Glc:Glc(2)Man(9)GlcNAc(2)-PP-dolichol alpha-1,2-glucosyltransferase" evidence="1">
    <location>
        <begin position="18"/>
        <end position="69"/>
    </location>
</feature>
<evidence type="ECO:0008006" key="3">
    <source>
        <dbReference type="Google" id="ProtNLM"/>
    </source>
</evidence>